<proteinExistence type="predicted"/>
<comment type="caution">
    <text evidence="2">The sequence shown here is derived from an EMBL/GenBank/DDBJ whole genome shotgun (WGS) entry which is preliminary data.</text>
</comment>
<evidence type="ECO:0000313" key="2">
    <source>
        <dbReference type="EMBL" id="TPP06631.1"/>
    </source>
</evidence>
<gene>
    <name evidence="2" type="ORF">FJQ55_17970</name>
</gene>
<accession>A0A504UIE0</accession>
<dbReference type="Pfam" id="PF19029">
    <property type="entry name" value="DUF883_C"/>
    <property type="match status" value="1"/>
</dbReference>
<reference evidence="2 3" key="1">
    <citation type="submission" date="2019-06" db="EMBL/GenBank/DDBJ databases">
        <title>Rhizobium sp. CL12 isolated from roots of soybean.</title>
        <authorList>
            <person name="Wang C."/>
        </authorList>
    </citation>
    <scope>NUCLEOTIDE SEQUENCE [LARGE SCALE GENOMIC DNA]</scope>
    <source>
        <strain evidence="2 3">CL12</strain>
    </source>
</reference>
<dbReference type="OrthoDB" id="8368551at2"/>
<evidence type="ECO:0000313" key="3">
    <source>
        <dbReference type="Proteomes" id="UP000316429"/>
    </source>
</evidence>
<dbReference type="InterPro" id="IPR043605">
    <property type="entry name" value="DUF883_C"/>
</dbReference>
<organism evidence="2 3">
    <name type="scientific">Rhizobium glycinendophyticum</name>
    <dbReference type="NCBI Taxonomy" id="2589807"/>
    <lineage>
        <taxon>Bacteria</taxon>
        <taxon>Pseudomonadati</taxon>
        <taxon>Pseudomonadota</taxon>
        <taxon>Alphaproteobacteria</taxon>
        <taxon>Hyphomicrobiales</taxon>
        <taxon>Rhizobiaceae</taxon>
        <taxon>Rhizobium/Agrobacterium group</taxon>
        <taxon>Rhizobium</taxon>
    </lineage>
</organism>
<dbReference type="EMBL" id="VFYP01000003">
    <property type="protein sequence ID" value="TPP06631.1"/>
    <property type="molecule type" value="Genomic_DNA"/>
</dbReference>
<sequence>MAQVPSASNNKIKSGADEIADRIDAAASASSSANSPATGSDVQAEIANLRSDIAALTQTVASFSSGKIRQAGETSQQYMDSARETIANAEEDLEAYVRAKPLQSLAMAAGVGYVLALLSRR</sequence>
<name>A0A504UIE0_9HYPH</name>
<feature type="domain" description="DUF883" evidence="1">
    <location>
        <begin position="95"/>
        <end position="119"/>
    </location>
</feature>
<protein>
    <submittedName>
        <fullName evidence="2">DUF883 domain-containing protein</fullName>
    </submittedName>
</protein>
<evidence type="ECO:0000259" key="1">
    <source>
        <dbReference type="Pfam" id="PF19029"/>
    </source>
</evidence>
<dbReference type="RefSeq" id="WP_140830426.1">
    <property type="nucleotide sequence ID" value="NZ_VFYP01000003.1"/>
</dbReference>
<dbReference type="AlphaFoldDB" id="A0A504UIE0"/>
<keyword evidence="3" id="KW-1185">Reference proteome</keyword>
<dbReference type="Proteomes" id="UP000316429">
    <property type="component" value="Unassembled WGS sequence"/>
</dbReference>